<proteinExistence type="predicted"/>
<gene>
    <name evidence="2" type="ORF">FCK90_06830</name>
</gene>
<dbReference type="SUPFAM" id="SSF81923">
    <property type="entry name" value="Double Clp-N motif"/>
    <property type="match status" value="1"/>
</dbReference>
<dbReference type="OrthoDB" id="3428089at2"/>
<organism evidence="2 3">
    <name type="scientific">Kocuria coralli</name>
    <dbReference type="NCBI Taxonomy" id="1461025"/>
    <lineage>
        <taxon>Bacteria</taxon>
        <taxon>Bacillati</taxon>
        <taxon>Actinomycetota</taxon>
        <taxon>Actinomycetes</taxon>
        <taxon>Micrococcales</taxon>
        <taxon>Micrococcaceae</taxon>
        <taxon>Kocuria</taxon>
    </lineage>
</organism>
<dbReference type="Pfam" id="PF02861">
    <property type="entry name" value="Clp_N"/>
    <property type="match status" value="1"/>
</dbReference>
<sequence>MSKLVRIARTSQELSLAAMEEASRQGRREADLEHLFIALVLTDQPAGRILRGLGITLDDARRGV</sequence>
<dbReference type="AlphaFoldDB" id="A0A5J5L0E8"/>
<reference evidence="2 3" key="1">
    <citation type="submission" date="2019-05" db="EMBL/GenBank/DDBJ databases">
        <title>Kocuria coralli sp. nov., a novel actinobacterium isolated from coral reef seawater.</title>
        <authorList>
            <person name="Li J."/>
        </authorList>
    </citation>
    <scope>NUCLEOTIDE SEQUENCE [LARGE SCALE GENOMIC DNA]</scope>
    <source>
        <strain evidence="2 3">SCSIO 13007</strain>
    </source>
</reference>
<dbReference type="Gene3D" id="1.10.1780.10">
    <property type="entry name" value="Clp, N-terminal domain"/>
    <property type="match status" value="1"/>
</dbReference>
<dbReference type="EMBL" id="SZWF01000006">
    <property type="protein sequence ID" value="KAA9394526.1"/>
    <property type="molecule type" value="Genomic_DNA"/>
</dbReference>
<dbReference type="InterPro" id="IPR036628">
    <property type="entry name" value="Clp_N_dom_sf"/>
</dbReference>
<dbReference type="Proteomes" id="UP000325957">
    <property type="component" value="Unassembled WGS sequence"/>
</dbReference>
<feature type="domain" description="Clp R" evidence="1">
    <location>
        <begin position="16"/>
        <end position="63"/>
    </location>
</feature>
<evidence type="ECO:0000259" key="1">
    <source>
        <dbReference type="Pfam" id="PF02861"/>
    </source>
</evidence>
<dbReference type="RefSeq" id="WP_158033549.1">
    <property type="nucleotide sequence ID" value="NZ_ML708615.1"/>
</dbReference>
<dbReference type="InterPro" id="IPR004176">
    <property type="entry name" value="Clp_R_N"/>
</dbReference>
<keyword evidence="3" id="KW-1185">Reference proteome</keyword>
<accession>A0A5J5L0E8</accession>
<comment type="caution">
    <text evidence="2">The sequence shown here is derived from an EMBL/GenBank/DDBJ whole genome shotgun (WGS) entry which is preliminary data.</text>
</comment>
<protein>
    <recommendedName>
        <fullName evidence="1">Clp R domain-containing protein</fullName>
    </recommendedName>
</protein>
<evidence type="ECO:0000313" key="2">
    <source>
        <dbReference type="EMBL" id="KAA9394526.1"/>
    </source>
</evidence>
<evidence type="ECO:0000313" key="3">
    <source>
        <dbReference type="Proteomes" id="UP000325957"/>
    </source>
</evidence>
<name>A0A5J5L0E8_9MICC</name>